<dbReference type="AlphaFoldDB" id="A0A448XP29"/>
<proteinExistence type="predicted"/>
<evidence type="ECO:0000313" key="3">
    <source>
        <dbReference type="Proteomes" id="UP000784294"/>
    </source>
</evidence>
<protein>
    <submittedName>
        <fullName evidence="2">Uncharacterized protein</fullName>
    </submittedName>
</protein>
<dbReference type="EMBL" id="CAAALY010269315">
    <property type="protein sequence ID" value="VEL41430.1"/>
    <property type="molecule type" value="Genomic_DNA"/>
</dbReference>
<accession>A0A448XP29</accession>
<gene>
    <name evidence="2" type="ORF">PXEA_LOCUS34870</name>
</gene>
<sequence>MTATTVQFQVFATLLAIGCLAFQALGSPHGSPYGGPYGGPYGIGTVGLINGEFTDNGESANACANEAGWEFLLKSLNGRKLNPDCHRMQT</sequence>
<name>A0A448XP29_9PLAT</name>
<reference evidence="2" key="1">
    <citation type="submission" date="2018-11" db="EMBL/GenBank/DDBJ databases">
        <authorList>
            <consortium name="Pathogen Informatics"/>
        </authorList>
    </citation>
    <scope>NUCLEOTIDE SEQUENCE</scope>
</reference>
<evidence type="ECO:0000313" key="2">
    <source>
        <dbReference type="EMBL" id="VEL41430.1"/>
    </source>
</evidence>
<comment type="caution">
    <text evidence="2">The sequence shown here is derived from an EMBL/GenBank/DDBJ whole genome shotgun (WGS) entry which is preliminary data.</text>
</comment>
<feature type="signal peptide" evidence="1">
    <location>
        <begin position="1"/>
        <end position="26"/>
    </location>
</feature>
<dbReference type="Proteomes" id="UP000784294">
    <property type="component" value="Unassembled WGS sequence"/>
</dbReference>
<organism evidence="2 3">
    <name type="scientific">Protopolystoma xenopodis</name>
    <dbReference type="NCBI Taxonomy" id="117903"/>
    <lineage>
        <taxon>Eukaryota</taxon>
        <taxon>Metazoa</taxon>
        <taxon>Spiralia</taxon>
        <taxon>Lophotrochozoa</taxon>
        <taxon>Platyhelminthes</taxon>
        <taxon>Monogenea</taxon>
        <taxon>Polyopisthocotylea</taxon>
        <taxon>Polystomatidea</taxon>
        <taxon>Polystomatidae</taxon>
        <taxon>Protopolystoma</taxon>
    </lineage>
</organism>
<keyword evidence="1" id="KW-0732">Signal</keyword>
<keyword evidence="3" id="KW-1185">Reference proteome</keyword>
<evidence type="ECO:0000256" key="1">
    <source>
        <dbReference type="SAM" id="SignalP"/>
    </source>
</evidence>
<feature type="chain" id="PRO_5019193911" evidence="1">
    <location>
        <begin position="27"/>
        <end position="90"/>
    </location>
</feature>